<dbReference type="Proteomes" id="UP001152607">
    <property type="component" value="Unassembled WGS sequence"/>
</dbReference>
<feature type="domain" description="DDT" evidence="5">
    <location>
        <begin position="472"/>
        <end position="535"/>
    </location>
</feature>
<feature type="compositionally biased region" description="Basic and acidic residues" evidence="4">
    <location>
        <begin position="1033"/>
        <end position="1048"/>
    </location>
</feature>
<feature type="region of interest" description="Disordered" evidence="4">
    <location>
        <begin position="989"/>
        <end position="1062"/>
    </location>
</feature>
<name>A0A9W4XQT5_9PLEO</name>
<feature type="compositionally biased region" description="Acidic residues" evidence="4">
    <location>
        <begin position="546"/>
        <end position="559"/>
    </location>
</feature>
<proteinExistence type="predicted"/>
<dbReference type="OrthoDB" id="1689333at2759"/>
<dbReference type="Pfam" id="PF10537">
    <property type="entry name" value="WAC_Acf1_DNA_bd"/>
    <property type="match status" value="1"/>
</dbReference>
<feature type="compositionally biased region" description="Basic and acidic residues" evidence="4">
    <location>
        <begin position="791"/>
        <end position="816"/>
    </location>
</feature>
<keyword evidence="8" id="KW-1185">Reference proteome</keyword>
<feature type="region of interest" description="Disordered" evidence="4">
    <location>
        <begin position="734"/>
        <end position="816"/>
    </location>
</feature>
<comment type="subcellular location">
    <subcellularLocation>
        <location evidence="1 3">Nucleus</location>
    </subcellularLocation>
</comment>
<feature type="compositionally biased region" description="Low complexity" evidence="4">
    <location>
        <begin position="384"/>
        <end position="416"/>
    </location>
</feature>
<evidence type="ECO:0000256" key="1">
    <source>
        <dbReference type="ARBA" id="ARBA00004123"/>
    </source>
</evidence>
<feature type="region of interest" description="Disordered" evidence="4">
    <location>
        <begin position="242"/>
        <end position="263"/>
    </location>
</feature>
<evidence type="ECO:0000313" key="7">
    <source>
        <dbReference type="EMBL" id="CAI6337280.1"/>
    </source>
</evidence>
<evidence type="ECO:0000256" key="3">
    <source>
        <dbReference type="PROSITE-ProRule" id="PRU00475"/>
    </source>
</evidence>
<feature type="compositionally biased region" description="Basic residues" evidence="4">
    <location>
        <begin position="1049"/>
        <end position="1062"/>
    </location>
</feature>
<feature type="region of interest" description="Disordered" evidence="4">
    <location>
        <begin position="544"/>
        <end position="595"/>
    </location>
</feature>
<protein>
    <submittedName>
        <fullName evidence="7">Uncharacterized protein</fullName>
    </submittedName>
</protein>
<gene>
    <name evidence="7" type="ORF">PDIGIT_LOCUS10390</name>
</gene>
<evidence type="ECO:0000259" key="6">
    <source>
        <dbReference type="PROSITE" id="PS51136"/>
    </source>
</evidence>
<dbReference type="PROSITE" id="PS51136">
    <property type="entry name" value="WAC"/>
    <property type="match status" value="1"/>
</dbReference>
<dbReference type="PANTHER" id="PTHR32075:SF6">
    <property type="entry name" value="ISWI CHROMATIN-REMODELING COMPLEX SUBUNIT YPL216W-RELATED"/>
    <property type="match status" value="1"/>
</dbReference>
<evidence type="ECO:0000256" key="2">
    <source>
        <dbReference type="ARBA" id="ARBA00023242"/>
    </source>
</evidence>
<sequence>MVQYKRKPVKTVSPPLFLDDNSEVWVIDATGEIFVDYERYLNRRDFYLQRIFTCEATGEGNYTFFEALESEIEAAKEVPCDFPEYMRERVLKFVQFESTPRMDDLVNLVFDYFREHLMVGDQVCLEVDNDRRYGRILQMVDSSRLHGIYTPVDMDEQIRSYQYTIKMEDNGEDLIRYRTAELQRDRRVYSKILLKQFLRGALSRESWTGAPWMVKDYLAKRYKIPTKIPDMKTREALMAAKKAHNATNNGAPHPGRPGMGPPYMDGPGSVMRGPHQAIADLLNLKNLQMVGATPYKYMAAPPYAYSHQHPPFINGGQPPPYLNASQPPVLGHPHQQPHPHPHPHSYQGGQPPAHMHAHYPHQQPLPSPGLQLTLPFPNNFMSYQALPTQPTTNAQPQQMQHTQHAQHPQQPPQAYAPAPPAKVVEIVKYPIEDLRFKGPQIKVIRPALKFYSDDVPDGAEPPPDKEKTGIHMKSIGPMLCIWDTLNVHDEIYHLDSFTLDDFAEAIGFSSEETECELLTEMHCAVLKQYLDEDGHIQVDLPLVKDEESDSEESSEESTPEPEPPVRTTRSSLRKSEANQILKQRTPTPEPPKPIHNAAQFLSESEFDWIEQIKTRNFREGGWQATLVGLLYRLSSSPIYKDTCDEVLAQLVPPDEEASIETIAYNYVYLDVNYRISALDIIMRLTVSTEPFREHLAIASQDLTKLRKDKIEHQRKRKELADEVFKLDIERKIQLPLNTPTSPSGTNKENPDVSMAGTEDTKQDADNQESAEEVQTGNRRPRKAVRQTKRKRESEAAKVEKEKKKKAEAAKTKQQKEWEKLNKAIEAKKAELRQTEADIQEVDDDLRETHIHRSKILGKDRFFNKYYWFESNGMPFGGVPTSSTAQLGYANGRIWVQGPDELELQPHLEEEAMAQDKAEFGWTVPERKEKEEGGAHLKSPSEWGYLDDPADLGQLISWLDERGVRERALRKSLYIYRDKIVEYMEIMKGRTQKTEQHQDDEEEDKPRVSTRKKATKEPDETHKRCLLWTNSIMREAEGHNHSEEYQEPKKTRKATTKKGKGKK</sequence>
<feature type="compositionally biased region" description="Polar residues" evidence="4">
    <location>
        <begin position="577"/>
        <end position="586"/>
    </location>
</feature>
<reference evidence="7" key="1">
    <citation type="submission" date="2023-01" db="EMBL/GenBank/DDBJ databases">
        <authorList>
            <person name="Van Ghelder C."/>
            <person name="Rancurel C."/>
        </authorList>
    </citation>
    <scope>NUCLEOTIDE SEQUENCE</scope>
    <source>
        <strain evidence="7">CNCM I-4278</strain>
    </source>
</reference>
<evidence type="ECO:0000259" key="5">
    <source>
        <dbReference type="PROSITE" id="PS50827"/>
    </source>
</evidence>
<accession>A0A9W4XQT5</accession>
<dbReference type="Pfam" id="PF15613">
    <property type="entry name" value="WSD"/>
    <property type="match status" value="1"/>
</dbReference>
<dbReference type="EMBL" id="CAOQHR010000007">
    <property type="protein sequence ID" value="CAI6337280.1"/>
    <property type="molecule type" value="Genomic_DNA"/>
</dbReference>
<dbReference type="GO" id="GO:0005634">
    <property type="term" value="C:nucleus"/>
    <property type="evidence" value="ECO:0007669"/>
    <property type="project" value="UniProtKB-SubCell"/>
</dbReference>
<evidence type="ECO:0000313" key="8">
    <source>
        <dbReference type="Proteomes" id="UP001152607"/>
    </source>
</evidence>
<keyword evidence="2 3" id="KW-0539">Nucleus</keyword>
<dbReference type="Pfam" id="PF02791">
    <property type="entry name" value="DDT"/>
    <property type="match status" value="1"/>
</dbReference>
<comment type="caution">
    <text evidence="7">The sequence shown here is derived from an EMBL/GenBank/DDBJ whole genome shotgun (WGS) entry which is preliminary data.</text>
</comment>
<organism evidence="7 8">
    <name type="scientific">Periconia digitata</name>
    <dbReference type="NCBI Taxonomy" id="1303443"/>
    <lineage>
        <taxon>Eukaryota</taxon>
        <taxon>Fungi</taxon>
        <taxon>Dikarya</taxon>
        <taxon>Ascomycota</taxon>
        <taxon>Pezizomycotina</taxon>
        <taxon>Dothideomycetes</taxon>
        <taxon>Pleosporomycetidae</taxon>
        <taxon>Pleosporales</taxon>
        <taxon>Massarineae</taxon>
        <taxon>Periconiaceae</taxon>
        <taxon>Periconia</taxon>
    </lineage>
</organism>
<dbReference type="PANTHER" id="PTHR32075">
    <property type="entry name" value="ISWI CHROMATIN-REMODELING COMPLEX SUBUNIT YPL216W-RELATED"/>
    <property type="match status" value="1"/>
</dbReference>
<dbReference type="AlphaFoldDB" id="A0A9W4XQT5"/>
<dbReference type="GO" id="GO:0000785">
    <property type="term" value="C:chromatin"/>
    <property type="evidence" value="ECO:0007669"/>
    <property type="project" value="UniProtKB-ARBA"/>
</dbReference>
<dbReference type="InterPro" id="IPR018501">
    <property type="entry name" value="DDT_dom"/>
</dbReference>
<feature type="domain" description="WAC" evidence="6">
    <location>
        <begin position="22"/>
        <end position="129"/>
    </location>
</feature>
<feature type="region of interest" description="Disordered" evidence="4">
    <location>
        <begin position="309"/>
        <end position="417"/>
    </location>
</feature>
<dbReference type="InterPro" id="IPR013136">
    <property type="entry name" value="WSTF_Acf1_Cbp146"/>
</dbReference>
<feature type="compositionally biased region" description="Polar residues" evidence="4">
    <location>
        <begin position="735"/>
        <end position="747"/>
    </location>
</feature>
<dbReference type="InterPro" id="IPR028941">
    <property type="entry name" value="WHIM2_dom"/>
</dbReference>
<evidence type="ECO:0000256" key="4">
    <source>
        <dbReference type="SAM" id="MobiDB-lite"/>
    </source>
</evidence>
<dbReference type="PROSITE" id="PS50827">
    <property type="entry name" value="DDT"/>
    <property type="match status" value="1"/>
</dbReference>
<feature type="compositionally biased region" description="Basic residues" evidence="4">
    <location>
        <begin position="778"/>
        <end position="790"/>
    </location>
</feature>
<dbReference type="GO" id="GO:0031509">
    <property type="term" value="P:subtelomeric heterochromatin formation"/>
    <property type="evidence" value="ECO:0007669"/>
    <property type="project" value="TreeGrafter"/>
</dbReference>
<dbReference type="GO" id="GO:0000781">
    <property type="term" value="C:chromosome, telomeric region"/>
    <property type="evidence" value="ECO:0007669"/>
    <property type="project" value="GOC"/>
</dbReference>